<proteinExistence type="predicted"/>
<name>A0ABT3JKA1_9FLAO</name>
<evidence type="ECO:0000313" key="2">
    <source>
        <dbReference type="EMBL" id="MCW4451136.1"/>
    </source>
</evidence>
<protein>
    <submittedName>
        <fullName evidence="2">Energy transducer TonB</fullName>
    </submittedName>
</protein>
<gene>
    <name evidence="2" type="ORF">OK344_02815</name>
</gene>
<keyword evidence="1" id="KW-0472">Membrane</keyword>
<dbReference type="Gene3D" id="3.30.1150.10">
    <property type="match status" value="1"/>
</dbReference>
<dbReference type="RefSeq" id="WP_265143350.1">
    <property type="nucleotide sequence ID" value="NZ_JAPCHZ010000001.1"/>
</dbReference>
<organism evidence="2 3">
    <name type="scientific">Kaistella yananensis</name>
    <dbReference type="NCBI Taxonomy" id="2989820"/>
    <lineage>
        <taxon>Bacteria</taxon>
        <taxon>Pseudomonadati</taxon>
        <taxon>Bacteroidota</taxon>
        <taxon>Flavobacteriia</taxon>
        <taxon>Flavobacteriales</taxon>
        <taxon>Weeksellaceae</taxon>
        <taxon>Chryseobacterium group</taxon>
        <taxon>Kaistella</taxon>
    </lineage>
</organism>
<dbReference type="EMBL" id="JAPCHZ010000001">
    <property type="protein sequence ID" value="MCW4451136.1"/>
    <property type="molecule type" value="Genomic_DNA"/>
</dbReference>
<evidence type="ECO:0000313" key="3">
    <source>
        <dbReference type="Proteomes" id="UP001209107"/>
    </source>
</evidence>
<keyword evidence="3" id="KW-1185">Reference proteome</keyword>
<sequence length="271" mass="30060">MKNFLTSDRESRFNEILFENRNKSYGAYVLRNEEGLIMKKSLFIGVAFFAAIALTPLLINALMVKETVLPAPPVIHDLTPIPIIRDKEPDVIKPAPPVAPKVNTYDSRVATPTRDAMEPKPITADEKNYAAPGIDTSLDNPPVLTPQVVETPQITTPIIPELPKKVDNTPVDRVDVEAGFNGGINSFRAQVVQNFNSEDFDDSFGLMKTTVTFIVEKDGTISNIKANGSNKDFNAEAEKSIKKIKGKWTPAKLNGAYVRSYFKFPISMQFE</sequence>
<keyword evidence="1" id="KW-1133">Transmembrane helix</keyword>
<reference evidence="2 3" key="1">
    <citation type="submission" date="2022-10" db="EMBL/GenBank/DDBJ databases">
        <title>Kaistella sp. BT-6-1-3.</title>
        <authorList>
            <person name="Ai J."/>
            <person name="Deng Z."/>
        </authorList>
    </citation>
    <scope>NUCLEOTIDE SEQUENCE [LARGE SCALE GENOMIC DNA]</scope>
    <source>
        <strain evidence="2 3">BT6-1-3</strain>
    </source>
</reference>
<feature type="transmembrane region" description="Helical" evidence="1">
    <location>
        <begin position="41"/>
        <end position="63"/>
    </location>
</feature>
<dbReference type="Proteomes" id="UP001209107">
    <property type="component" value="Unassembled WGS sequence"/>
</dbReference>
<comment type="caution">
    <text evidence="2">The sequence shown here is derived from an EMBL/GenBank/DDBJ whole genome shotgun (WGS) entry which is preliminary data.</text>
</comment>
<accession>A0ABT3JKA1</accession>
<dbReference type="SUPFAM" id="SSF74653">
    <property type="entry name" value="TolA/TonB C-terminal domain"/>
    <property type="match status" value="1"/>
</dbReference>
<keyword evidence="1" id="KW-0812">Transmembrane</keyword>
<evidence type="ECO:0000256" key="1">
    <source>
        <dbReference type="SAM" id="Phobius"/>
    </source>
</evidence>